<dbReference type="GO" id="GO:0016740">
    <property type="term" value="F:transferase activity"/>
    <property type="evidence" value="ECO:0007669"/>
    <property type="project" value="UniProtKB-KW"/>
</dbReference>
<dbReference type="InterPro" id="IPR011009">
    <property type="entry name" value="Kinase-like_dom_sf"/>
</dbReference>
<proteinExistence type="predicted"/>
<keyword evidence="4" id="KW-1185">Reference proteome</keyword>
<name>A0A542DLL4_AMYCI</name>
<evidence type="ECO:0000313" key="3">
    <source>
        <dbReference type="EMBL" id="TQJ03992.1"/>
    </source>
</evidence>
<organism evidence="3 4">
    <name type="scientific">Amycolatopsis cihanbeyliensis</name>
    <dbReference type="NCBI Taxonomy" id="1128664"/>
    <lineage>
        <taxon>Bacteria</taxon>
        <taxon>Bacillati</taxon>
        <taxon>Actinomycetota</taxon>
        <taxon>Actinomycetes</taxon>
        <taxon>Pseudonocardiales</taxon>
        <taxon>Pseudonocardiaceae</taxon>
        <taxon>Amycolatopsis</taxon>
    </lineage>
</organism>
<reference evidence="3 4" key="1">
    <citation type="submission" date="2019-06" db="EMBL/GenBank/DDBJ databases">
        <title>Sequencing the genomes of 1000 actinobacteria strains.</title>
        <authorList>
            <person name="Klenk H.-P."/>
        </authorList>
    </citation>
    <scope>NUCLEOTIDE SEQUENCE [LARGE SCALE GENOMIC DNA]</scope>
    <source>
        <strain evidence="3 4">DSM 45679</strain>
    </source>
</reference>
<gene>
    <name evidence="3" type="ORF">FB471_3769</name>
</gene>
<comment type="caution">
    <text evidence="3">The sequence shown here is derived from an EMBL/GenBank/DDBJ whole genome shotgun (WGS) entry which is preliminary data.</text>
</comment>
<feature type="compositionally biased region" description="Polar residues" evidence="1">
    <location>
        <begin position="1"/>
        <end position="15"/>
    </location>
</feature>
<dbReference type="Pfam" id="PF01636">
    <property type="entry name" value="APH"/>
    <property type="match status" value="1"/>
</dbReference>
<evidence type="ECO:0000313" key="4">
    <source>
        <dbReference type="Proteomes" id="UP000320876"/>
    </source>
</evidence>
<dbReference type="SUPFAM" id="SSF56112">
    <property type="entry name" value="Protein kinase-like (PK-like)"/>
    <property type="match status" value="1"/>
</dbReference>
<accession>A0A542DLL4</accession>
<keyword evidence="3" id="KW-0808">Transferase</keyword>
<feature type="region of interest" description="Disordered" evidence="1">
    <location>
        <begin position="1"/>
        <end position="31"/>
    </location>
</feature>
<dbReference type="OrthoDB" id="3723194at2"/>
<dbReference type="AlphaFoldDB" id="A0A542DLL4"/>
<feature type="domain" description="Aminoglycoside phosphotransferase" evidence="2">
    <location>
        <begin position="69"/>
        <end position="272"/>
    </location>
</feature>
<evidence type="ECO:0000259" key="2">
    <source>
        <dbReference type="Pfam" id="PF01636"/>
    </source>
</evidence>
<dbReference type="EMBL" id="VFML01000001">
    <property type="protein sequence ID" value="TQJ03992.1"/>
    <property type="molecule type" value="Genomic_DNA"/>
</dbReference>
<dbReference type="Proteomes" id="UP000320876">
    <property type="component" value="Unassembled WGS sequence"/>
</dbReference>
<sequence length="328" mass="36024">MPTPGSCTSATTRCTPPSEWPGGGERAPGGRPVLDGRFTREKLHEALVRTCARLGLDARGATLLRFTNNAVYSLADAPVVVRIVGSRTLRHRADKVVRVAEYFAEREVPAIRLLPGLDQPLHLGEHVVTVWWRVPHTGAQAGPAELGRLLRQVHALPPPARVGPWAPLDDVRARVADAEELDPGDRRFLLDRCAEVAEALDRLDFALRPGLVHGDAHPGNVIVGPDGPLLCDFDSSCIGPPEWDLTPLAVGRERFGDPAGRYQALADTYGFDVTKWSGFAVLKAARELKLTTSVLPILRSHPRVRGELHRRLDDLRAGRTLSHWRRYG</sequence>
<dbReference type="InterPro" id="IPR002575">
    <property type="entry name" value="Aminoglycoside_PTrfase"/>
</dbReference>
<dbReference type="Gene3D" id="3.90.1200.10">
    <property type="match status" value="1"/>
</dbReference>
<evidence type="ECO:0000256" key="1">
    <source>
        <dbReference type="SAM" id="MobiDB-lite"/>
    </source>
</evidence>
<protein>
    <submittedName>
        <fullName evidence="3">Phosphotransferase family enzyme</fullName>
    </submittedName>
</protein>